<dbReference type="SUPFAM" id="SSF51735">
    <property type="entry name" value="NAD(P)-binding Rossmann-fold domains"/>
    <property type="match status" value="1"/>
</dbReference>
<keyword evidence="10" id="KW-1185">Reference proteome</keyword>
<dbReference type="SMART" id="SM00829">
    <property type="entry name" value="PKS_ER"/>
    <property type="match status" value="1"/>
</dbReference>
<dbReference type="InterPro" id="IPR011032">
    <property type="entry name" value="GroES-like_sf"/>
</dbReference>
<evidence type="ECO:0000259" key="8">
    <source>
        <dbReference type="SMART" id="SM00829"/>
    </source>
</evidence>
<dbReference type="InterPro" id="IPR020843">
    <property type="entry name" value="ER"/>
</dbReference>
<dbReference type="EC" id="1.3.1.48" evidence="2"/>
<dbReference type="GO" id="GO:0006693">
    <property type="term" value="P:prostaglandin metabolic process"/>
    <property type="evidence" value="ECO:0007669"/>
    <property type="project" value="TreeGrafter"/>
</dbReference>
<evidence type="ECO:0000256" key="1">
    <source>
        <dbReference type="ARBA" id="ARBA00010460"/>
    </source>
</evidence>
<dbReference type="FunFam" id="3.40.50.720:FF:000121">
    <property type="entry name" value="Prostaglandin reductase 2"/>
    <property type="match status" value="1"/>
</dbReference>
<keyword evidence="3" id="KW-0560">Oxidoreductase</keyword>
<dbReference type="Pfam" id="PF00107">
    <property type="entry name" value="ADH_zinc_N"/>
    <property type="match status" value="1"/>
</dbReference>
<evidence type="ECO:0000313" key="9">
    <source>
        <dbReference type="EMBL" id="OWF44598.1"/>
    </source>
</evidence>
<dbReference type="OrthoDB" id="809632at2759"/>
<comment type="catalytic activity">
    <reaction evidence="7">
        <text>13,14-dihydro-15-oxo-prostaglandin E1 + NADP(+) = 15-oxoprostaglandin E1 + NADPH + H(+)</text>
        <dbReference type="Rhea" id="RHEA:50584"/>
        <dbReference type="ChEBI" id="CHEBI:15378"/>
        <dbReference type="ChEBI" id="CHEBI:57401"/>
        <dbReference type="ChEBI" id="CHEBI:57783"/>
        <dbReference type="ChEBI" id="CHEBI:58349"/>
        <dbReference type="ChEBI" id="CHEBI:133408"/>
    </reaction>
    <physiologicalReaction direction="right-to-left" evidence="7">
        <dbReference type="Rhea" id="RHEA:50586"/>
    </physiologicalReaction>
</comment>
<evidence type="ECO:0000256" key="2">
    <source>
        <dbReference type="ARBA" id="ARBA00011981"/>
    </source>
</evidence>
<proteinExistence type="inferred from homology"/>
<dbReference type="InterPro" id="IPR013149">
    <property type="entry name" value="ADH-like_C"/>
</dbReference>
<evidence type="ECO:0000256" key="7">
    <source>
        <dbReference type="ARBA" id="ARBA00049070"/>
    </source>
</evidence>
<evidence type="ECO:0000256" key="4">
    <source>
        <dbReference type="ARBA" id="ARBA00033119"/>
    </source>
</evidence>
<reference evidence="9 10" key="1">
    <citation type="journal article" date="2017" name="Nat. Ecol. Evol.">
        <title>Scallop genome provides insights into evolution of bilaterian karyotype and development.</title>
        <authorList>
            <person name="Wang S."/>
            <person name="Zhang J."/>
            <person name="Jiao W."/>
            <person name="Li J."/>
            <person name="Xun X."/>
            <person name="Sun Y."/>
            <person name="Guo X."/>
            <person name="Huan P."/>
            <person name="Dong B."/>
            <person name="Zhang L."/>
            <person name="Hu X."/>
            <person name="Sun X."/>
            <person name="Wang J."/>
            <person name="Zhao C."/>
            <person name="Wang Y."/>
            <person name="Wang D."/>
            <person name="Huang X."/>
            <person name="Wang R."/>
            <person name="Lv J."/>
            <person name="Li Y."/>
            <person name="Zhang Z."/>
            <person name="Liu B."/>
            <person name="Lu W."/>
            <person name="Hui Y."/>
            <person name="Liang J."/>
            <person name="Zhou Z."/>
            <person name="Hou R."/>
            <person name="Li X."/>
            <person name="Liu Y."/>
            <person name="Li H."/>
            <person name="Ning X."/>
            <person name="Lin Y."/>
            <person name="Zhao L."/>
            <person name="Xing Q."/>
            <person name="Dou J."/>
            <person name="Li Y."/>
            <person name="Mao J."/>
            <person name="Guo H."/>
            <person name="Dou H."/>
            <person name="Li T."/>
            <person name="Mu C."/>
            <person name="Jiang W."/>
            <person name="Fu Q."/>
            <person name="Fu X."/>
            <person name="Miao Y."/>
            <person name="Liu J."/>
            <person name="Yu Q."/>
            <person name="Li R."/>
            <person name="Liao H."/>
            <person name="Li X."/>
            <person name="Kong Y."/>
            <person name="Jiang Z."/>
            <person name="Chourrout D."/>
            <person name="Li R."/>
            <person name="Bao Z."/>
        </authorList>
    </citation>
    <scope>NUCLEOTIDE SEQUENCE [LARGE SCALE GENOMIC DNA]</scope>
    <source>
        <strain evidence="9 10">PY_sf001</strain>
    </source>
</reference>
<dbReference type="SUPFAM" id="SSF50129">
    <property type="entry name" value="GroES-like"/>
    <property type="match status" value="1"/>
</dbReference>
<sequence>MESTATRCQKWVLAKKMTGTATLSHFGLEEEDVATDLQDGEVLCEALYISVDPYMRPYAERSLSEGSMMMAEQIARVLHSKNPQFPEKSLVLANVGWRTLSRVSDMTSLRQLPVMGDLPVSHALGMLGLTGLTAYYGMTEVCKPKTGDVVVVTSAGGAVGSVAAQIAKAAGCKVIGICGSDDKCRWITEELGMDVAINYKTDNVSAKLQEEAPTGVNCLFDNVGGDLASAVICHMSLGGRAALCGSISLYSDDIHHPSQGLSIYRAIVAKQLTVQGFNVIHWFSSWDVAYRALYNLVQEGKLRSKELIYDGFDKLPEAFLKLFKGGNLGKIVVKIQD</sequence>
<dbReference type="PANTHER" id="PTHR43205">
    <property type="entry name" value="PROSTAGLANDIN REDUCTASE"/>
    <property type="match status" value="1"/>
</dbReference>
<dbReference type="AlphaFoldDB" id="A0A210Q780"/>
<evidence type="ECO:0000256" key="3">
    <source>
        <dbReference type="ARBA" id="ARBA00023002"/>
    </source>
</evidence>
<dbReference type="Pfam" id="PF16884">
    <property type="entry name" value="ADH_N_2"/>
    <property type="match status" value="1"/>
</dbReference>
<name>A0A210Q780_MIZYE</name>
<dbReference type="InterPro" id="IPR041694">
    <property type="entry name" value="ADH_N_2"/>
</dbReference>
<dbReference type="Gene3D" id="3.40.50.720">
    <property type="entry name" value="NAD(P)-binding Rossmann-like Domain"/>
    <property type="match status" value="1"/>
</dbReference>
<dbReference type="InterPro" id="IPR036291">
    <property type="entry name" value="NAD(P)-bd_dom_sf"/>
</dbReference>
<dbReference type="PANTHER" id="PTHR43205:SF7">
    <property type="entry name" value="PROSTAGLANDIN REDUCTASE 1"/>
    <property type="match status" value="1"/>
</dbReference>
<dbReference type="InterPro" id="IPR045010">
    <property type="entry name" value="MDR_fam"/>
</dbReference>
<evidence type="ECO:0000313" key="10">
    <source>
        <dbReference type="Proteomes" id="UP000242188"/>
    </source>
</evidence>
<comment type="similarity">
    <text evidence="1">Belongs to the NADP-dependent oxidoreductase L4BD family.</text>
</comment>
<evidence type="ECO:0000256" key="6">
    <source>
        <dbReference type="ARBA" id="ARBA00048290"/>
    </source>
</evidence>
<dbReference type="Gene3D" id="3.90.180.10">
    <property type="entry name" value="Medium-chain alcohol dehydrogenases, catalytic domain"/>
    <property type="match status" value="1"/>
</dbReference>
<comment type="catalytic activity">
    <reaction evidence="6">
        <text>13,14-dihydro-15-oxo-PGF2alpha + NADP(+) = 15-oxoprostaglandin F2alpha + NADPH + H(+)</text>
        <dbReference type="Rhea" id="RHEA:50588"/>
        <dbReference type="ChEBI" id="CHEBI:15378"/>
        <dbReference type="ChEBI" id="CHEBI:57783"/>
        <dbReference type="ChEBI" id="CHEBI:58349"/>
        <dbReference type="ChEBI" id="CHEBI:133374"/>
        <dbReference type="ChEBI" id="CHEBI:133409"/>
    </reaction>
    <physiologicalReaction direction="right-to-left" evidence="6">
        <dbReference type="Rhea" id="RHEA:50590"/>
    </physiologicalReaction>
</comment>
<organism evidence="9 10">
    <name type="scientific">Mizuhopecten yessoensis</name>
    <name type="common">Japanese scallop</name>
    <name type="synonym">Patinopecten yessoensis</name>
    <dbReference type="NCBI Taxonomy" id="6573"/>
    <lineage>
        <taxon>Eukaryota</taxon>
        <taxon>Metazoa</taxon>
        <taxon>Spiralia</taxon>
        <taxon>Lophotrochozoa</taxon>
        <taxon>Mollusca</taxon>
        <taxon>Bivalvia</taxon>
        <taxon>Autobranchia</taxon>
        <taxon>Pteriomorphia</taxon>
        <taxon>Pectinida</taxon>
        <taxon>Pectinoidea</taxon>
        <taxon>Pectinidae</taxon>
        <taxon>Mizuhopecten</taxon>
    </lineage>
</organism>
<dbReference type="GO" id="GO:0047522">
    <property type="term" value="F:15-oxoprostaglandin 13-reductase [NAD(P)+] activity"/>
    <property type="evidence" value="ECO:0007669"/>
    <property type="project" value="UniProtKB-EC"/>
</dbReference>
<dbReference type="Proteomes" id="UP000242188">
    <property type="component" value="Unassembled WGS sequence"/>
</dbReference>
<protein>
    <recommendedName>
        <fullName evidence="4">15-oxoprostaglandin 13-reductase</fullName>
        <ecNumber evidence="2">1.3.1.48</ecNumber>
    </recommendedName>
    <alternativeName>
        <fullName evidence="4">15-oxoprostaglandin 13-reductase</fullName>
    </alternativeName>
</protein>
<dbReference type="EMBL" id="NEDP02004734">
    <property type="protein sequence ID" value="OWF44598.1"/>
    <property type="molecule type" value="Genomic_DNA"/>
</dbReference>
<comment type="catalytic activity">
    <reaction evidence="5">
        <text>13,14-dihydro-15-oxo-prostaglandin F1alpha + NADP(+) = 15-oxoprostaglandin F1alpha + NADPH + H(+)</text>
        <dbReference type="Rhea" id="RHEA:50592"/>
        <dbReference type="ChEBI" id="CHEBI:15378"/>
        <dbReference type="ChEBI" id="CHEBI:57783"/>
        <dbReference type="ChEBI" id="CHEBI:58349"/>
        <dbReference type="ChEBI" id="CHEBI:79072"/>
        <dbReference type="ChEBI" id="CHEBI:133411"/>
    </reaction>
    <physiologicalReaction direction="right-to-left" evidence="5">
        <dbReference type="Rhea" id="RHEA:50594"/>
    </physiologicalReaction>
</comment>
<gene>
    <name evidence="9" type="ORF">KP79_PYT12087</name>
</gene>
<comment type="caution">
    <text evidence="9">The sequence shown here is derived from an EMBL/GenBank/DDBJ whole genome shotgun (WGS) entry which is preliminary data.</text>
</comment>
<evidence type="ECO:0000256" key="5">
    <source>
        <dbReference type="ARBA" id="ARBA00047878"/>
    </source>
</evidence>
<accession>A0A210Q780</accession>
<feature type="domain" description="Enoyl reductase (ER)" evidence="8">
    <location>
        <begin position="21"/>
        <end position="333"/>
    </location>
</feature>